<sequence>MTSLCRGPLLPPQIAVLVRPSGVVQLGWHPETALLLDPAGLDADTVLAFLRLLDGTQTRPQIVWRAGECGIEPDHAMALLDVLDEAGLLEHPEDRGGRIRSVRVHGLGPMSDAITTGLRKLGVRPSRSRDYRPHAAPVSGWQTDLVVLADVLVADPRLTDDLVQHRIAHLPVRIRDGRGVIGPLVLPGATSCLRCADLLRADYDADWPHLAAQLLGRVGHASPAKIAATAALAVSEVEAVLALSTRRAPATLDATLEVDLDAYLLDRRQWPRHEDCGCRRIPAGLTACRDRPDTSTEAEHE</sequence>
<dbReference type="OrthoDB" id="4426339at2"/>
<name>A0A511MCC4_9NOCA</name>
<evidence type="ECO:0000313" key="1">
    <source>
        <dbReference type="EMBL" id="GEM37738.1"/>
    </source>
</evidence>
<dbReference type="RefSeq" id="WP_147129841.1">
    <property type="nucleotide sequence ID" value="NZ_BJXA01000011.1"/>
</dbReference>
<dbReference type="AlphaFoldDB" id="A0A511MCC4"/>
<dbReference type="EMBL" id="BJXA01000011">
    <property type="protein sequence ID" value="GEM37738.1"/>
    <property type="molecule type" value="Genomic_DNA"/>
</dbReference>
<accession>A0A511MCC4</accession>
<comment type="caution">
    <text evidence="1">The sequence shown here is derived from an EMBL/GenBank/DDBJ whole genome shotgun (WGS) entry which is preliminary data.</text>
</comment>
<reference evidence="1 2" key="1">
    <citation type="submission" date="2019-07" db="EMBL/GenBank/DDBJ databases">
        <title>Whole genome shotgun sequence of Nocardia ninae NBRC 108245.</title>
        <authorList>
            <person name="Hosoyama A."/>
            <person name="Uohara A."/>
            <person name="Ohji S."/>
            <person name="Ichikawa N."/>
        </authorList>
    </citation>
    <scope>NUCLEOTIDE SEQUENCE [LARGE SCALE GENOMIC DNA]</scope>
    <source>
        <strain evidence="1 2">NBRC 108245</strain>
    </source>
</reference>
<keyword evidence="2" id="KW-1185">Reference proteome</keyword>
<dbReference type="Gene3D" id="3.40.50.720">
    <property type="entry name" value="NAD(P)-binding Rossmann-like Domain"/>
    <property type="match status" value="1"/>
</dbReference>
<protein>
    <submittedName>
        <fullName evidence="1">Cyclodehydratase</fullName>
    </submittedName>
</protein>
<organism evidence="1 2">
    <name type="scientific">Nocardia ninae NBRC 108245</name>
    <dbReference type="NCBI Taxonomy" id="1210091"/>
    <lineage>
        <taxon>Bacteria</taxon>
        <taxon>Bacillati</taxon>
        <taxon>Actinomycetota</taxon>
        <taxon>Actinomycetes</taxon>
        <taxon>Mycobacteriales</taxon>
        <taxon>Nocardiaceae</taxon>
        <taxon>Nocardia</taxon>
    </lineage>
</organism>
<proteinExistence type="predicted"/>
<gene>
    <name evidence="1" type="ORF">NN4_22570</name>
</gene>
<evidence type="ECO:0000313" key="2">
    <source>
        <dbReference type="Proteomes" id="UP000321424"/>
    </source>
</evidence>
<dbReference type="Proteomes" id="UP000321424">
    <property type="component" value="Unassembled WGS sequence"/>
</dbReference>